<keyword evidence="9" id="KW-1185">Reference proteome</keyword>
<sequence length="206" mass="21277">MRLNELKDRPGSTHSKKRVGRGPGSGLAKTSGHGMKGQKARSGVAIKGFEGGQMPLDRRLPKRGFNNIFAKHYNEVNLGRVQAAIDSGRLDGKKTVDAAALKDAGLIRREHDGVRLLGTGEIKAKVSFEVAGASQAAVKAVEAAGGSVTVTASDEAKTEKKSAKAPAKKTASKGKAEAKADDAASDGGEAKADEAGSSQSKANKED</sequence>
<dbReference type="InterPro" id="IPR005749">
    <property type="entry name" value="Ribosomal_uL15_bac-type"/>
</dbReference>
<dbReference type="InterPro" id="IPR021131">
    <property type="entry name" value="Ribosomal_uL15/eL18"/>
</dbReference>
<dbReference type="NCBIfam" id="TIGR01071">
    <property type="entry name" value="rplO_bact"/>
    <property type="match status" value="1"/>
</dbReference>
<evidence type="ECO:0000256" key="5">
    <source>
        <dbReference type="RuleBase" id="RU003888"/>
    </source>
</evidence>
<keyword evidence="4" id="KW-0694">RNA-binding</keyword>
<dbReference type="InterPro" id="IPR001196">
    <property type="entry name" value="Ribosomal_uL15_CS"/>
</dbReference>
<dbReference type="PROSITE" id="PS00475">
    <property type="entry name" value="RIBOSOMAL_L15"/>
    <property type="match status" value="1"/>
</dbReference>
<evidence type="ECO:0000256" key="2">
    <source>
        <dbReference type="ARBA" id="ARBA00022980"/>
    </source>
</evidence>
<organism evidence="8 9">
    <name type="scientific">Methyloligella halotolerans</name>
    <dbReference type="NCBI Taxonomy" id="1177755"/>
    <lineage>
        <taxon>Bacteria</taxon>
        <taxon>Pseudomonadati</taxon>
        <taxon>Pseudomonadota</taxon>
        <taxon>Alphaproteobacteria</taxon>
        <taxon>Hyphomicrobiales</taxon>
        <taxon>Hyphomicrobiaceae</taxon>
        <taxon>Methyloligella</taxon>
    </lineage>
</organism>
<proteinExistence type="inferred from homology"/>
<evidence type="ECO:0000256" key="4">
    <source>
        <dbReference type="HAMAP-Rule" id="MF_01341"/>
    </source>
</evidence>
<dbReference type="Pfam" id="PF00828">
    <property type="entry name" value="Ribosomal_L27A"/>
    <property type="match status" value="1"/>
</dbReference>
<evidence type="ECO:0000256" key="1">
    <source>
        <dbReference type="ARBA" id="ARBA00007320"/>
    </source>
</evidence>
<feature type="compositionally biased region" description="Basic and acidic residues" evidence="6">
    <location>
        <begin position="174"/>
        <end position="194"/>
    </location>
</feature>
<evidence type="ECO:0000313" key="8">
    <source>
        <dbReference type="EMBL" id="ODA68322.1"/>
    </source>
</evidence>
<comment type="function">
    <text evidence="4">Binds to the 23S rRNA.</text>
</comment>
<dbReference type="InterPro" id="IPR036227">
    <property type="entry name" value="Ribosomal_uL15/eL18_sf"/>
</dbReference>
<evidence type="ECO:0000259" key="7">
    <source>
        <dbReference type="Pfam" id="PF00828"/>
    </source>
</evidence>
<comment type="caution">
    <text evidence="8">The sequence shown here is derived from an EMBL/GenBank/DDBJ whole genome shotgun (WGS) entry which is preliminary data.</text>
</comment>
<evidence type="ECO:0000256" key="3">
    <source>
        <dbReference type="ARBA" id="ARBA00023274"/>
    </source>
</evidence>
<gene>
    <name evidence="4" type="primary">rplO</name>
    <name evidence="8" type="ORF">A7A08_00143</name>
</gene>
<dbReference type="PANTHER" id="PTHR12934">
    <property type="entry name" value="50S RIBOSOMAL PROTEIN L15"/>
    <property type="match status" value="1"/>
</dbReference>
<dbReference type="SUPFAM" id="SSF52080">
    <property type="entry name" value="Ribosomal proteins L15p and L18e"/>
    <property type="match status" value="1"/>
</dbReference>
<dbReference type="OrthoDB" id="9810293at2"/>
<dbReference type="Gene3D" id="3.100.10.10">
    <property type="match status" value="1"/>
</dbReference>
<dbReference type="EMBL" id="MASI01000001">
    <property type="protein sequence ID" value="ODA68322.1"/>
    <property type="molecule type" value="Genomic_DNA"/>
</dbReference>
<feature type="region of interest" description="Disordered" evidence="6">
    <location>
        <begin position="149"/>
        <end position="206"/>
    </location>
</feature>
<feature type="region of interest" description="Disordered" evidence="6">
    <location>
        <begin position="1"/>
        <end position="57"/>
    </location>
</feature>
<dbReference type="GO" id="GO:0006412">
    <property type="term" value="P:translation"/>
    <property type="evidence" value="ECO:0007669"/>
    <property type="project" value="UniProtKB-UniRule"/>
</dbReference>
<dbReference type="GO" id="GO:0022625">
    <property type="term" value="C:cytosolic large ribosomal subunit"/>
    <property type="evidence" value="ECO:0007669"/>
    <property type="project" value="TreeGrafter"/>
</dbReference>
<dbReference type="PATRIC" id="fig|1177755.3.peg.140"/>
<dbReference type="InterPro" id="IPR030878">
    <property type="entry name" value="Ribosomal_uL15"/>
</dbReference>
<comment type="subunit">
    <text evidence="4">Part of the 50S ribosomal subunit.</text>
</comment>
<evidence type="ECO:0000313" key="9">
    <source>
        <dbReference type="Proteomes" id="UP000095087"/>
    </source>
</evidence>
<dbReference type="STRING" id="1177755.A7A08_00143"/>
<keyword evidence="4" id="KW-0699">rRNA-binding</keyword>
<keyword evidence="3 4" id="KW-0687">Ribonucleoprotein</keyword>
<name>A0A1E2S1M5_9HYPH</name>
<dbReference type="Proteomes" id="UP000095087">
    <property type="component" value="Unassembled WGS sequence"/>
</dbReference>
<accession>A0A1E2S1M5</accession>
<comment type="similarity">
    <text evidence="1 4 5">Belongs to the universal ribosomal protein uL15 family.</text>
</comment>
<reference evidence="8" key="1">
    <citation type="submission" date="2016-07" db="EMBL/GenBank/DDBJ databases">
        <title>Draft genome sequence of Methyloligella halotolerans C2T (VKM B-2706T=CCUG 61687T=DSM 25045T), a halotolerant polyhydroxybutyrate accumulating methylotroph.</title>
        <authorList>
            <person name="Vasilenko O.V."/>
            <person name="Doronina N.V."/>
            <person name="Poroshina M.N."/>
            <person name="Tarlachkov S.V."/>
            <person name="Trotsenko Y.A."/>
        </authorList>
    </citation>
    <scope>NUCLEOTIDE SEQUENCE [LARGE SCALE GENOMIC DNA]</scope>
    <source>
        <strain evidence="8">VKM B-2706</strain>
    </source>
</reference>
<dbReference type="GO" id="GO:0019843">
    <property type="term" value="F:rRNA binding"/>
    <property type="evidence" value="ECO:0007669"/>
    <property type="project" value="UniProtKB-UniRule"/>
</dbReference>
<feature type="domain" description="Large ribosomal subunit protein uL15/eL18" evidence="7">
    <location>
        <begin position="75"/>
        <end position="149"/>
    </location>
</feature>
<keyword evidence="2 4" id="KW-0689">Ribosomal protein</keyword>
<feature type="compositionally biased region" description="Basic and acidic residues" evidence="6">
    <location>
        <begin position="1"/>
        <end position="11"/>
    </location>
</feature>
<dbReference type="PANTHER" id="PTHR12934:SF11">
    <property type="entry name" value="LARGE RIBOSOMAL SUBUNIT PROTEIN UL15M"/>
    <property type="match status" value="1"/>
</dbReference>
<dbReference type="AlphaFoldDB" id="A0A1E2S1M5"/>
<dbReference type="HAMAP" id="MF_01341">
    <property type="entry name" value="Ribosomal_uL15"/>
    <property type="match status" value="1"/>
</dbReference>
<protein>
    <recommendedName>
        <fullName evidence="4">Large ribosomal subunit protein uL15</fullName>
    </recommendedName>
</protein>
<evidence type="ECO:0000256" key="6">
    <source>
        <dbReference type="SAM" id="MobiDB-lite"/>
    </source>
</evidence>
<dbReference type="GO" id="GO:0003735">
    <property type="term" value="F:structural constituent of ribosome"/>
    <property type="evidence" value="ECO:0007669"/>
    <property type="project" value="InterPro"/>
</dbReference>